<evidence type="ECO:0000256" key="2">
    <source>
        <dbReference type="ARBA" id="ARBA00013014"/>
    </source>
</evidence>
<feature type="domain" description="Ketopantoate reductase N-terminal" evidence="7">
    <location>
        <begin position="3"/>
        <end position="168"/>
    </location>
</feature>
<dbReference type="InterPro" id="IPR013752">
    <property type="entry name" value="KPA_reductase"/>
</dbReference>
<sequence>MRVCVFGAGAVGGHLAARFASGGAQVSVIARGGHLEALRRDGLRVNLPDRTLYCMPTASDRAERLGPQDVVIVAVKTTALPAVAAGITPLLGLDTTVLFVANGVPWWYFHQHDGDANERQLPLVDPHGALWRAVGPRRAIGGLAYTACSISAPGVIEVLSAQPHVVIGEPSARRLATSEPSLRELRIAQALESGGLPCRVSNDIRMDVWTKLIGNLAGSPASLLTHLPLSAICDDPAGETLLRAAVNEGIALAHAMGCRVRIDADYYLAPTRGLLHKASMSQDLDAGRPLEIDSILMQPLQFARERGVLTPTLDLLATLARLRASASGLYPTDS</sequence>
<evidence type="ECO:0000256" key="3">
    <source>
        <dbReference type="ARBA" id="ARBA00019465"/>
    </source>
</evidence>
<dbReference type="PANTHER" id="PTHR21708:SF45">
    <property type="entry name" value="2-DEHYDROPANTOATE 2-REDUCTASE"/>
    <property type="match status" value="1"/>
</dbReference>
<dbReference type="RefSeq" id="WP_408341101.1">
    <property type="nucleotide sequence ID" value="NZ_JAQQCF010000077.1"/>
</dbReference>
<dbReference type="Pfam" id="PF08546">
    <property type="entry name" value="ApbA_C"/>
    <property type="match status" value="1"/>
</dbReference>
<evidence type="ECO:0000313" key="10">
    <source>
        <dbReference type="Proteomes" id="UP001629432"/>
    </source>
</evidence>
<comment type="caution">
    <text evidence="9">The sequence shown here is derived from an EMBL/GenBank/DDBJ whole genome shotgun (WGS) entry which is preliminary data.</text>
</comment>
<accession>A0ABW9E4E8</accession>
<dbReference type="InterPro" id="IPR013332">
    <property type="entry name" value="KPR_N"/>
</dbReference>
<keyword evidence="10" id="KW-1185">Reference proteome</keyword>
<dbReference type="EC" id="1.1.1.169" evidence="2"/>
<dbReference type="SUPFAM" id="SSF48179">
    <property type="entry name" value="6-phosphogluconate dehydrogenase C-terminal domain-like"/>
    <property type="match status" value="1"/>
</dbReference>
<protein>
    <recommendedName>
        <fullName evidence="3">2-dehydropantoate 2-reductase</fullName>
        <ecNumber evidence="2">1.1.1.169</ecNumber>
    </recommendedName>
    <alternativeName>
        <fullName evidence="5">Ketopantoate reductase</fullName>
    </alternativeName>
</protein>
<reference evidence="9 10" key="1">
    <citation type="journal article" date="2024" name="Chem. Sci.">
        <title>Discovery of megapolipeptins by genome mining of a Burkholderiales bacteria collection.</title>
        <authorList>
            <person name="Paulo B.S."/>
            <person name="Recchia M.J.J."/>
            <person name="Lee S."/>
            <person name="Fergusson C.H."/>
            <person name="Romanowski S.B."/>
            <person name="Hernandez A."/>
            <person name="Krull N."/>
            <person name="Liu D.Y."/>
            <person name="Cavanagh H."/>
            <person name="Bos A."/>
            <person name="Gray C.A."/>
            <person name="Murphy B.T."/>
            <person name="Linington R.G."/>
            <person name="Eustaquio A.S."/>
        </authorList>
    </citation>
    <scope>NUCLEOTIDE SEQUENCE [LARGE SCALE GENOMIC DNA]</scope>
    <source>
        <strain evidence="9 10">RL17-338-BIC-A</strain>
    </source>
</reference>
<dbReference type="Pfam" id="PF02558">
    <property type="entry name" value="ApbA"/>
    <property type="match status" value="1"/>
</dbReference>
<proteinExistence type="predicted"/>
<evidence type="ECO:0000256" key="1">
    <source>
        <dbReference type="ARBA" id="ARBA00004994"/>
    </source>
</evidence>
<dbReference type="NCBIfam" id="NF005089">
    <property type="entry name" value="PRK06522.1-4"/>
    <property type="match status" value="1"/>
</dbReference>
<evidence type="ECO:0000313" key="9">
    <source>
        <dbReference type="EMBL" id="MFM0642478.1"/>
    </source>
</evidence>
<dbReference type="Gene3D" id="1.10.1040.10">
    <property type="entry name" value="N-(1-d-carboxylethyl)-l-norvaline Dehydrogenase, domain 2"/>
    <property type="match status" value="1"/>
</dbReference>
<dbReference type="Gene3D" id="3.40.50.720">
    <property type="entry name" value="NAD(P)-binding Rossmann-like Domain"/>
    <property type="match status" value="1"/>
</dbReference>
<dbReference type="Proteomes" id="UP001629432">
    <property type="component" value="Unassembled WGS sequence"/>
</dbReference>
<organism evidence="9 10">
    <name type="scientific">Paraburkholderia metrosideri</name>
    <dbReference type="NCBI Taxonomy" id="580937"/>
    <lineage>
        <taxon>Bacteria</taxon>
        <taxon>Pseudomonadati</taxon>
        <taxon>Pseudomonadota</taxon>
        <taxon>Betaproteobacteria</taxon>
        <taxon>Burkholderiales</taxon>
        <taxon>Burkholderiaceae</taxon>
        <taxon>Paraburkholderia</taxon>
    </lineage>
</organism>
<dbReference type="InterPro" id="IPR036291">
    <property type="entry name" value="NAD(P)-bd_dom_sf"/>
</dbReference>
<dbReference type="PANTHER" id="PTHR21708">
    <property type="entry name" value="PROBABLE 2-DEHYDROPANTOATE 2-REDUCTASE"/>
    <property type="match status" value="1"/>
</dbReference>
<dbReference type="InterPro" id="IPR013328">
    <property type="entry name" value="6PGD_dom2"/>
</dbReference>
<feature type="domain" description="Ketopantoate reductase C-terminal" evidence="8">
    <location>
        <begin position="203"/>
        <end position="322"/>
    </location>
</feature>
<comment type="pathway">
    <text evidence="1">Cofactor biosynthesis; (R)-pantothenate biosynthesis; (R)-pantoate from 3-methyl-2-oxobutanoate: step 2/2.</text>
</comment>
<evidence type="ECO:0000256" key="5">
    <source>
        <dbReference type="ARBA" id="ARBA00032024"/>
    </source>
</evidence>
<comment type="catalytic activity">
    <reaction evidence="6">
        <text>(R)-pantoate + NADP(+) = 2-dehydropantoate + NADPH + H(+)</text>
        <dbReference type="Rhea" id="RHEA:16233"/>
        <dbReference type="ChEBI" id="CHEBI:11561"/>
        <dbReference type="ChEBI" id="CHEBI:15378"/>
        <dbReference type="ChEBI" id="CHEBI:15980"/>
        <dbReference type="ChEBI" id="CHEBI:57783"/>
        <dbReference type="ChEBI" id="CHEBI:58349"/>
        <dbReference type="EC" id="1.1.1.169"/>
    </reaction>
</comment>
<dbReference type="InterPro" id="IPR008927">
    <property type="entry name" value="6-PGluconate_DH-like_C_sf"/>
</dbReference>
<dbReference type="InterPro" id="IPR051402">
    <property type="entry name" value="KPR-Related"/>
</dbReference>
<gene>
    <name evidence="9" type="ORF">PQQ63_38035</name>
</gene>
<evidence type="ECO:0000256" key="6">
    <source>
        <dbReference type="ARBA" id="ARBA00048793"/>
    </source>
</evidence>
<evidence type="ECO:0000259" key="7">
    <source>
        <dbReference type="Pfam" id="PF02558"/>
    </source>
</evidence>
<name>A0ABW9E4E8_9BURK</name>
<dbReference type="EMBL" id="JAQQCF010000077">
    <property type="protein sequence ID" value="MFM0642478.1"/>
    <property type="molecule type" value="Genomic_DNA"/>
</dbReference>
<keyword evidence="4" id="KW-0566">Pantothenate biosynthesis</keyword>
<dbReference type="SUPFAM" id="SSF51735">
    <property type="entry name" value="NAD(P)-binding Rossmann-fold domains"/>
    <property type="match status" value="1"/>
</dbReference>
<evidence type="ECO:0000259" key="8">
    <source>
        <dbReference type="Pfam" id="PF08546"/>
    </source>
</evidence>
<evidence type="ECO:0000256" key="4">
    <source>
        <dbReference type="ARBA" id="ARBA00022655"/>
    </source>
</evidence>